<organism evidence="1 2">
    <name type="scientific">Solanum commersonii</name>
    <name type="common">Commerson's wild potato</name>
    <name type="synonym">Commerson's nightshade</name>
    <dbReference type="NCBI Taxonomy" id="4109"/>
    <lineage>
        <taxon>Eukaryota</taxon>
        <taxon>Viridiplantae</taxon>
        <taxon>Streptophyta</taxon>
        <taxon>Embryophyta</taxon>
        <taxon>Tracheophyta</taxon>
        <taxon>Spermatophyta</taxon>
        <taxon>Magnoliopsida</taxon>
        <taxon>eudicotyledons</taxon>
        <taxon>Gunneridae</taxon>
        <taxon>Pentapetalae</taxon>
        <taxon>asterids</taxon>
        <taxon>lamiids</taxon>
        <taxon>Solanales</taxon>
        <taxon>Solanaceae</taxon>
        <taxon>Solanoideae</taxon>
        <taxon>Solaneae</taxon>
        <taxon>Solanum</taxon>
    </lineage>
</organism>
<evidence type="ECO:0000313" key="2">
    <source>
        <dbReference type="Proteomes" id="UP000824120"/>
    </source>
</evidence>
<keyword evidence="2" id="KW-1185">Reference proteome</keyword>
<sequence>MSTHSLGHQSSRFGFATSLSGKSKTHGRMEKTHFQLGEDEIFLSSSLPKTLSKLERKYPKNASGSFGELSRNRRLTRGFTLWCSSSPSCTSLQHCHTLCHWTSRTGAKGGVRPFDESPSEIGNAQASASLFFSALLLLFAPKSVQQGVSNSATQD</sequence>
<protein>
    <submittedName>
        <fullName evidence="1">Uncharacterized protein</fullName>
    </submittedName>
</protein>
<evidence type="ECO:0000313" key="1">
    <source>
        <dbReference type="EMBL" id="KAG5585147.1"/>
    </source>
</evidence>
<dbReference type="Proteomes" id="UP000824120">
    <property type="component" value="Chromosome 9"/>
</dbReference>
<proteinExistence type="predicted"/>
<dbReference type="EMBL" id="JACXVP010000009">
    <property type="protein sequence ID" value="KAG5585147.1"/>
    <property type="molecule type" value="Genomic_DNA"/>
</dbReference>
<name>A0A9J5X9Z5_SOLCO</name>
<reference evidence="1 2" key="1">
    <citation type="submission" date="2020-09" db="EMBL/GenBank/DDBJ databases">
        <title>De no assembly of potato wild relative species, Solanum commersonii.</title>
        <authorList>
            <person name="Cho K."/>
        </authorList>
    </citation>
    <scope>NUCLEOTIDE SEQUENCE [LARGE SCALE GENOMIC DNA]</scope>
    <source>
        <strain evidence="1">LZ3.2</strain>
        <tissue evidence="1">Leaf</tissue>
    </source>
</reference>
<gene>
    <name evidence="1" type="ORF">H5410_045581</name>
</gene>
<dbReference type="AlphaFoldDB" id="A0A9J5X9Z5"/>
<comment type="caution">
    <text evidence="1">The sequence shown here is derived from an EMBL/GenBank/DDBJ whole genome shotgun (WGS) entry which is preliminary data.</text>
</comment>
<accession>A0A9J5X9Z5</accession>